<comment type="caution">
    <text evidence="1">The sequence shown here is derived from an EMBL/GenBank/DDBJ whole genome shotgun (WGS) entry which is preliminary data.</text>
</comment>
<keyword evidence="2" id="KW-1185">Reference proteome</keyword>
<evidence type="ECO:0000313" key="2">
    <source>
        <dbReference type="Proteomes" id="UP000308768"/>
    </source>
</evidence>
<proteinExistence type="predicted"/>
<sequence length="114" mass="11394">MSVKRCPSCAFQDESDDDLDGLDLQRVVSGTHDESLHSPMSYLGAVGSGIGTAAGNLTQVAGKGVGGVVNTVGTGVGALGRAVGSTATALEDATKRVGNGVDRTAEDAGRSMKK</sequence>
<dbReference type="AlphaFoldDB" id="A0A4U0WK12"/>
<protein>
    <submittedName>
        <fullName evidence="1">Uncharacterized protein</fullName>
    </submittedName>
</protein>
<dbReference type="Proteomes" id="UP000308768">
    <property type="component" value="Unassembled WGS sequence"/>
</dbReference>
<organism evidence="1 2">
    <name type="scientific">Cryomyces minteri</name>
    <dbReference type="NCBI Taxonomy" id="331657"/>
    <lineage>
        <taxon>Eukaryota</taxon>
        <taxon>Fungi</taxon>
        <taxon>Dikarya</taxon>
        <taxon>Ascomycota</taxon>
        <taxon>Pezizomycotina</taxon>
        <taxon>Dothideomycetes</taxon>
        <taxon>Dothideomycetes incertae sedis</taxon>
        <taxon>Cryomyces</taxon>
    </lineage>
</organism>
<reference evidence="1 2" key="1">
    <citation type="submission" date="2017-03" db="EMBL/GenBank/DDBJ databases">
        <title>Genomes of endolithic fungi from Antarctica.</title>
        <authorList>
            <person name="Coleine C."/>
            <person name="Masonjones S."/>
            <person name="Stajich J.E."/>
        </authorList>
    </citation>
    <scope>NUCLEOTIDE SEQUENCE [LARGE SCALE GENOMIC DNA]</scope>
    <source>
        <strain evidence="1 2">CCFEE 5187</strain>
    </source>
</reference>
<evidence type="ECO:0000313" key="1">
    <source>
        <dbReference type="EMBL" id="TKA63414.1"/>
    </source>
</evidence>
<gene>
    <name evidence="1" type="ORF">B0A49_09864</name>
</gene>
<accession>A0A4U0WK12</accession>
<dbReference type="EMBL" id="NAJN01001405">
    <property type="protein sequence ID" value="TKA63414.1"/>
    <property type="molecule type" value="Genomic_DNA"/>
</dbReference>
<name>A0A4U0WK12_9PEZI</name>